<evidence type="ECO:0000256" key="4">
    <source>
        <dbReference type="ARBA" id="ARBA00022970"/>
    </source>
</evidence>
<dbReference type="AlphaFoldDB" id="A0AAV1IGS2"/>
<organism evidence="10 11">
    <name type="scientific">Coccomyxa viridis</name>
    <dbReference type="NCBI Taxonomy" id="1274662"/>
    <lineage>
        <taxon>Eukaryota</taxon>
        <taxon>Viridiplantae</taxon>
        <taxon>Chlorophyta</taxon>
        <taxon>core chlorophytes</taxon>
        <taxon>Trebouxiophyceae</taxon>
        <taxon>Trebouxiophyceae incertae sedis</taxon>
        <taxon>Coccomyxaceae</taxon>
        <taxon>Coccomyxa</taxon>
    </lineage>
</organism>
<evidence type="ECO:0000259" key="9">
    <source>
        <dbReference type="Pfam" id="PF01490"/>
    </source>
</evidence>
<dbReference type="PANTHER" id="PTHR48017">
    <property type="entry name" value="OS05G0424000 PROTEIN-RELATED"/>
    <property type="match status" value="1"/>
</dbReference>
<feature type="transmembrane region" description="Helical" evidence="8">
    <location>
        <begin position="408"/>
        <end position="429"/>
    </location>
</feature>
<comment type="caution">
    <text evidence="10">The sequence shown here is derived from an EMBL/GenBank/DDBJ whole genome shotgun (WGS) entry which is preliminary data.</text>
</comment>
<evidence type="ECO:0000256" key="7">
    <source>
        <dbReference type="SAM" id="MobiDB-lite"/>
    </source>
</evidence>
<reference evidence="10 11" key="1">
    <citation type="submission" date="2023-10" db="EMBL/GenBank/DDBJ databases">
        <authorList>
            <person name="Maclean D."/>
            <person name="Macfadyen A."/>
        </authorList>
    </citation>
    <scope>NUCLEOTIDE SEQUENCE [LARGE SCALE GENOMIC DNA]</scope>
</reference>
<evidence type="ECO:0000313" key="11">
    <source>
        <dbReference type="Proteomes" id="UP001314263"/>
    </source>
</evidence>
<feature type="transmembrane region" description="Helical" evidence="8">
    <location>
        <begin position="158"/>
        <end position="176"/>
    </location>
</feature>
<feature type="transmembrane region" description="Helical" evidence="8">
    <location>
        <begin position="43"/>
        <end position="66"/>
    </location>
</feature>
<dbReference type="EMBL" id="CAUYUE010000013">
    <property type="protein sequence ID" value="CAK0786011.1"/>
    <property type="molecule type" value="Genomic_DNA"/>
</dbReference>
<proteinExistence type="predicted"/>
<sequence length="445" mass="48286">MNDSAHGIPDTNMKLDEEGGPHKHPDQVLDQPDYVNKGEWYHIGFHMTAAVASVPTLGLPYAVALLGWPGGMIALVAGGLVTMFTCILIAGLLEFGGRRHLRYRNLAQAVIGPRLGWWAVAPFQFAVCIGCVIANHVVAGQAMKAVDVAIRGTTDVTLTEYIIVFGCANLLLSQCPHFHAIRYINAVATVCTISFSIIAVCMSIYNGTTADAPRDYTPEGDPVSKMFNAFNGLGIMAFAYGISVLPEIGATAKAPAERTLKRGIAMGYVIILTAYLFVSVTGFWAFGTDVSSIVLGSLQGPNWVIILAWMFAAVQLFGTTMVYCQPLFESYDCQFGNILAPVWCFRNTMVRLVCRTLFIVVACFIACLLPFFGDIMGFIGAVGFTPLDFILPQFLWIAAYNPKGPKKWFALIVAFAYTIVGIMAAIGAIRSIINNAVTYHIFANL</sequence>
<keyword evidence="11" id="KW-1185">Reference proteome</keyword>
<evidence type="ECO:0000256" key="6">
    <source>
        <dbReference type="ARBA" id="ARBA00023136"/>
    </source>
</evidence>
<feature type="transmembrane region" description="Helical" evidence="8">
    <location>
        <begin position="352"/>
        <end position="372"/>
    </location>
</feature>
<feature type="transmembrane region" description="Helical" evidence="8">
    <location>
        <begin position="306"/>
        <end position="324"/>
    </location>
</feature>
<dbReference type="Pfam" id="PF01490">
    <property type="entry name" value="Aa_trans"/>
    <property type="match status" value="1"/>
</dbReference>
<feature type="transmembrane region" description="Helical" evidence="8">
    <location>
        <begin position="226"/>
        <end position="245"/>
    </location>
</feature>
<accession>A0AAV1IGS2</accession>
<evidence type="ECO:0000256" key="5">
    <source>
        <dbReference type="ARBA" id="ARBA00022989"/>
    </source>
</evidence>
<evidence type="ECO:0000256" key="3">
    <source>
        <dbReference type="ARBA" id="ARBA00022692"/>
    </source>
</evidence>
<dbReference type="GO" id="GO:0016020">
    <property type="term" value="C:membrane"/>
    <property type="evidence" value="ECO:0007669"/>
    <property type="project" value="UniProtKB-SubCell"/>
</dbReference>
<feature type="transmembrane region" description="Helical" evidence="8">
    <location>
        <begin position="115"/>
        <end position="138"/>
    </location>
</feature>
<feature type="compositionally biased region" description="Basic and acidic residues" evidence="7">
    <location>
        <begin position="13"/>
        <end position="27"/>
    </location>
</feature>
<protein>
    <recommendedName>
        <fullName evidence="9">Amino acid transporter transmembrane domain-containing protein</fullName>
    </recommendedName>
</protein>
<feature type="domain" description="Amino acid transporter transmembrane" evidence="9">
    <location>
        <begin position="38"/>
        <end position="430"/>
    </location>
</feature>
<comment type="subcellular location">
    <subcellularLocation>
        <location evidence="1">Membrane</location>
    </subcellularLocation>
</comment>
<keyword evidence="4" id="KW-0029">Amino-acid transport</keyword>
<feature type="transmembrane region" description="Helical" evidence="8">
    <location>
        <begin position="183"/>
        <end position="206"/>
    </location>
</feature>
<evidence type="ECO:0000256" key="2">
    <source>
        <dbReference type="ARBA" id="ARBA00022448"/>
    </source>
</evidence>
<keyword evidence="3 8" id="KW-0812">Transmembrane</keyword>
<keyword evidence="6 8" id="KW-0472">Membrane</keyword>
<dbReference type="InterPro" id="IPR013057">
    <property type="entry name" value="AA_transpt_TM"/>
</dbReference>
<dbReference type="GO" id="GO:0006865">
    <property type="term" value="P:amino acid transport"/>
    <property type="evidence" value="ECO:0007669"/>
    <property type="project" value="UniProtKB-KW"/>
</dbReference>
<keyword evidence="2" id="KW-0813">Transport</keyword>
<feature type="region of interest" description="Disordered" evidence="7">
    <location>
        <begin position="1"/>
        <end position="27"/>
    </location>
</feature>
<evidence type="ECO:0000256" key="8">
    <source>
        <dbReference type="SAM" id="Phobius"/>
    </source>
</evidence>
<name>A0AAV1IGS2_9CHLO</name>
<dbReference type="Proteomes" id="UP001314263">
    <property type="component" value="Unassembled WGS sequence"/>
</dbReference>
<evidence type="ECO:0000256" key="1">
    <source>
        <dbReference type="ARBA" id="ARBA00004370"/>
    </source>
</evidence>
<feature type="transmembrane region" description="Helical" evidence="8">
    <location>
        <begin position="265"/>
        <end position="286"/>
    </location>
</feature>
<keyword evidence="5 8" id="KW-1133">Transmembrane helix</keyword>
<evidence type="ECO:0000313" key="10">
    <source>
        <dbReference type="EMBL" id="CAK0786011.1"/>
    </source>
</evidence>
<gene>
    <name evidence="10" type="ORF">CVIRNUC_009224</name>
</gene>
<feature type="transmembrane region" description="Helical" evidence="8">
    <location>
        <begin position="72"/>
        <end position="95"/>
    </location>
</feature>